<feature type="domain" description="Ppx/GppA phosphatase N-terminal" evidence="1">
    <location>
        <begin position="33"/>
        <end position="287"/>
    </location>
</feature>
<dbReference type="CDD" id="cd24006">
    <property type="entry name" value="ASKHA_NBD_PPX_GppA"/>
    <property type="match status" value="1"/>
</dbReference>
<dbReference type="InterPro" id="IPR043129">
    <property type="entry name" value="ATPase_NBD"/>
</dbReference>
<keyword evidence="3" id="KW-1185">Reference proteome</keyword>
<evidence type="ECO:0000313" key="2">
    <source>
        <dbReference type="EMBL" id="MDN3686320.1"/>
    </source>
</evidence>
<reference evidence="3" key="1">
    <citation type="journal article" date="2019" name="Int. J. Syst. Evol. Microbiol.">
        <title>The Global Catalogue of Microorganisms (GCM) 10K type strain sequencing project: providing services to taxonomists for standard genome sequencing and annotation.</title>
        <authorList>
            <consortium name="The Broad Institute Genomics Platform"/>
            <consortium name="The Broad Institute Genome Sequencing Center for Infectious Disease"/>
            <person name="Wu L."/>
            <person name="Ma J."/>
        </authorList>
    </citation>
    <scope>NUCLEOTIDE SEQUENCE [LARGE SCALE GENOMIC DNA]</scope>
    <source>
        <strain evidence="3">CECT 7706</strain>
    </source>
</reference>
<protein>
    <submittedName>
        <fullName evidence="2">Phosphatase</fullName>
    </submittedName>
</protein>
<comment type="caution">
    <text evidence="2">The sequence shown here is derived from an EMBL/GenBank/DDBJ whole genome shotgun (WGS) entry which is preliminary data.</text>
</comment>
<dbReference type="RefSeq" id="WP_163385657.1">
    <property type="nucleotide sequence ID" value="NZ_JAUFQS010000001.1"/>
</dbReference>
<dbReference type="PANTHER" id="PTHR30005:SF0">
    <property type="entry name" value="RETROGRADE REGULATION PROTEIN 2"/>
    <property type="match status" value="1"/>
</dbReference>
<sequence>MKLAAIDIGSNAVRLQVTQVHYFRGQYTFKKLEYLRFPLRLGMDVFLRKEISQENKTKFKELMTAFKILLNLYGVDHYMACATSAMRESENGKEIVKEVRSQLGLKIRIIDGNTEAALINKSLRNHIDHKTYLHIDVGGGSTELNVFKKGGKVATRSFKIGSVRTLDRALPEPILRQIRNFISTHLSLEKTVIGIGTGGNINKIFELAGIQKRAGFLDVQKIRETLLLLESHSSEERINLLHLNEDRADVIIPATKIYLVALDAAKIQKIKVPDLGLKDGMLLDLFEKNRGKETTFSAFK</sequence>
<dbReference type="Proteomes" id="UP001236663">
    <property type="component" value="Unassembled WGS sequence"/>
</dbReference>
<dbReference type="InterPro" id="IPR003695">
    <property type="entry name" value="Ppx_GppA_N"/>
</dbReference>
<gene>
    <name evidence="2" type="ORF">QWZ15_00645</name>
</gene>
<dbReference type="EMBL" id="JAUFQS010000001">
    <property type="protein sequence ID" value="MDN3686320.1"/>
    <property type="molecule type" value="Genomic_DNA"/>
</dbReference>
<organism evidence="2 3">
    <name type="scientific">Cyclobacterium jeungdonense</name>
    <dbReference type="NCBI Taxonomy" id="708087"/>
    <lineage>
        <taxon>Bacteria</taxon>
        <taxon>Pseudomonadati</taxon>
        <taxon>Bacteroidota</taxon>
        <taxon>Cytophagia</taxon>
        <taxon>Cytophagales</taxon>
        <taxon>Cyclobacteriaceae</taxon>
        <taxon>Cyclobacterium</taxon>
    </lineage>
</organism>
<dbReference type="Pfam" id="PF02541">
    <property type="entry name" value="Ppx-GppA"/>
    <property type="match status" value="1"/>
</dbReference>
<proteinExistence type="predicted"/>
<dbReference type="Gene3D" id="3.30.420.150">
    <property type="entry name" value="Exopolyphosphatase. Domain 2"/>
    <property type="match status" value="1"/>
</dbReference>
<evidence type="ECO:0000313" key="3">
    <source>
        <dbReference type="Proteomes" id="UP001236663"/>
    </source>
</evidence>
<accession>A0ABT8C0J4</accession>
<dbReference type="InterPro" id="IPR050273">
    <property type="entry name" value="GppA/Ppx_hydrolase"/>
</dbReference>
<name>A0ABT8C0J4_9BACT</name>
<dbReference type="Gene3D" id="3.30.420.40">
    <property type="match status" value="1"/>
</dbReference>
<dbReference type="PANTHER" id="PTHR30005">
    <property type="entry name" value="EXOPOLYPHOSPHATASE"/>
    <property type="match status" value="1"/>
</dbReference>
<dbReference type="SUPFAM" id="SSF53067">
    <property type="entry name" value="Actin-like ATPase domain"/>
    <property type="match status" value="2"/>
</dbReference>
<evidence type="ECO:0000259" key="1">
    <source>
        <dbReference type="Pfam" id="PF02541"/>
    </source>
</evidence>